<keyword evidence="3" id="KW-1185">Reference proteome</keyword>
<protein>
    <submittedName>
        <fullName evidence="2">Uncharacterized protein</fullName>
    </submittedName>
</protein>
<feature type="region of interest" description="Disordered" evidence="1">
    <location>
        <begin position="91"/>
        <end position="132"/>
    </location>
</feature>
<feature type="region of interest" description="Disordered" evidence="1">
    <location>
        <begin position="42"/>
        <end position="71"/>
    </location>
</feature>
<dbReference type="AlphaFoldDB" id="A0AAE1F7V8"/>
<evidence type="ECO:0000256" key="1">
    <source>
        <dbReference type="SAM" id="MobiDB-lite"/>
    </source>
</evidence>
<gene>
    <name evidence="2" type="ORF">Pcinc_026238</name>
</gene>
<reference evidence="2" key="1">
    <citation type="submission" date="2023-10" db="EMBL/GenBank/DDBJ databases">
        <title>Genome assemblies of two species of porcelain crab, Petrolisthes cinctipes and Petrolisthes manimaculis (Anomura: Porcellanidae).</title>
        <authorList>
            <person name="Angst P."/>
        </authorList>
    </citation>
    <scope>NUCLEOTIDE SEQUENCE</scope>
    <source>
        <strain evidence="2">PB745_01</strain>
        <tissue evidence="2">Gill</tissue>
    </source>
</reference>
<dbReference type="EMBL" id="JAWQEG010003028">
    <property type="protein sequence ID" value="KAK3868367.1"/>
    <property type="molecule type" value="Genomic_DNA"/>
</dbReference>
<evidence type="ECO:0000313" key="3">
    <source>
        <dbReference type="Proteomes" id="UP001286313"/>
    </source>
</evidence>
<sequence length="153" mass="16650">MSVIHADMKLLDFQKSVVTLEGFLMGSTSLGECPRHSEVVQPKHGITASEEAPPASRGVSSVERLSKHESASQVVVLPPFLEGTLSAQGVSESKLEGYASPRDPTTEGDGRGEAYGSPYQQAMSADDEAGMTHHWRNEEKEADCQYFPYSVYE</sequence>
<evidence type="ECO:0000313" key="2">
    <source>
        <dbReference type="EMBL" id="KAK3868367.1"/>
    </source>
</evidence>
<proteinExistence type="predicted"/>
<dbReference type="Proteomes" id="UP001286313">
    <property type="component" value="Unassembled WGS sequence"/>
</dbReference>
<comment type="caution">
    <text evidence="2">The sequence shown here is derived from an EMBL/GenBank/DDBJ whole genome shotgun (WGS) entry which is preliminary data.</text>
</comment>
<accession>A0AAE1F7V8</accession>
<name>A0AAE1F7V8_PETCI</name>
<organism evidence="2 3">
    <name type="scientific">Petrolisthes cinctipes</name>
    <name type="common">Flat porcelain crab</name>
    <dbReference type="NCBI Taxonomy" id="88211"/>
    <lineage>
        <taxon>Eukaryota</taxon>
        <taxon>Metazoa</taxon>
        <taxon>Ecdysozoa</taxon>
        <taxon>Arthropoda</taxon>
        <taxon>Crustacea</taxon>
        <taxon>Multicrustacea</taxon>
        <taxon>Malacostraca</taxon>
        <taxon>Eumalacostraca</taxon>
        <taxon>Eucarida</taxon>
        <taxon>Decapoda</taxon>
        <taxon>Pleocyemata</taxon>
        <taxon>Anomura</taxon>
        <taxon>Galatheoidea</taxon>
        <taxon>Porcellanidae</taxon>
        <taxon>Petrolisthes</taxon>
    </lineage>
</organism>